<dbReference type="InterPro" id="IPR023696">
    <property type="entry name" value="Ureohydrolase_dom_sf"/>
</dbReference>
<dbReference type="InterPro" id="IPR014033">
    <property type="entry name" value="Arginase"/>
</dbReference>
<dbReference type="PANTHER" id="PTHR43782">
    <property type="entry name" value="ARGINASE"/>
    <property type="match status" value="1"/>
</dbReference>
<evidence type="ECO:0000313" key="14">
    <source>
        <dbReference type="EMBL" id="SDI41565.1"/>
    </source>
</evidence>
<dbReference type="PROSITE" id="PS51409">
    <property type="entry name" value="ARGINASE_2"/>
    <property type="match status" value="1"/>
</dbReference>
<dbReference type="InterPro" id="IPR006035">
    <property type="entry name" value="Ureohydrolase"/>
</dbReference>
<dbReference type="PRINTS" id="PR00116">
    <property type="entry name" value="ARGINASE"/>
</dbReference>
<name>A0A1G8KDS3_9BACI</name>
<dbReference type="NCBIfam" id="TIGR01229">
    <property type="entry name" value="rocF_arginase"/>
    <property type="match status" value="1"/>
</dbReference>
<dbReference type="GO" id="GO:0006525">
    <property type="term" value="P:arginine metabolic process"/>
    <property type="evidence" value="ECO:0007669"/>
    <property type="project" value="UniProtKB-KW"/>
</dbReference>
<dbReference type="GO" id="GO:0030145">
    <property type="term" value="F:manganese ion binding"/>
    <property type="evidence" value="ECO:0007669"/>
    <property type="project" value="TreeGrafter"/>
</dbReference>
<feature type="binding site" evidence="10">
    <location>
        <position position="100"/>
    </location>
    <ligand>
        <name>Mn(2+)</name>
        <dbReference type="ChEBI" id="CHEBI:29035"/>
        <label>1</label>
    </ligand>
</feature>
<dbReference type="GO" id="GO:0005737">
    <property type="term" value="C:cytoplasm"/>
    <property type="evidence" value="ECO:0007669"/>
    <property type="project" value="TreeGrafter"/>
</dbReference>
<accession>A0A1G8KDS3</accession>
<evidence type="ECO:0000256" key="2">
    <source>
        <dbReference type="ARBA" id="ARBA00012168"/>
    </source>
</evidence>
<dbReference type="Gene3D" id="3.40.800.10">
    <property type="entry name" value="Ureohydrolase domain"/>
    <property type="match status" value="1"/>
</dbReference>
<dbReference type="FunFam" id="3.40.800.10:FF:000005">
    <property type="entry name" value="Arginase"/>
    <property type="match status" value="1"/>
</dbReference>
<evidence type="ECO:0000256" key="10">
    <source>
        <dbReference type="PIRSR" id="PIRSR036979-1"/>
    </source>
</evidence>
<reference evidence="14 15" key="1">
    <citation type="submission" date="2016-10" db="EMBL/GenBank/DDBJ databases">
        <authorList>
            <person name="de Groot N.N."/>
        </authorList>
    </citation>
    <scope>NUCLEOTIDE SEQUENCE [LARGE SCALE GENOMIC DNA]</scope>
    <source>
        <strain evidence="15">P4B,CCM 7963,CECT 7998,DSM 25260,IBRC-M 10614,KCTC 13821</strain>
    </source>
</reference>
<feature type="binding site" evidence="10">
    <location>
        <position position="125"/>
    </location>
    <ligand>
        <name>Mn(2+)</name>
        <dbReference type="ChEBI" id="CHEBI:29035"/>
        <label>1</label>
    </ligand>
</feature>
<dbReference type="UniPathway" id="UPA00158">
    <property type="reaction ID" value="UER00270"/>
</dbReference>
<dbReference type="SUPFAM" id="SSF52768">
    <property type="entry name" value="Arginase/deacetylase"/>
    <property type="match status" value="1"/>
</dbReference>
<dbReference type="GO" id="GO:0004053">
    <property type="term" value="F:arginase activity"/>
    <property type="evidence" value="ECO:0007669"/>
    <property type="project" value="UniProtKB-UniRule"/>
</dbReference>
<evidence type="ECO:0000256" key="3">
    <source>
        <dbReference type="ARBA" id="ARBA00018123"/>
    </source>
</evidence>
<comment type="pathway">
    <text evidence="1">Nitrogen metabolism; urea cycle; L-ornithine and urea from L-arginine: step 1/1.</text>
</comment>
<feature type="binding site" evidence="10">
    <location>
        <position position="227"/>
    </location>
    <ligand>
        <name>Mn(2+)</name>
        <dbReference type="ChEBI" id="CHEBI:29035"/>
        <label>1</label>
    </ligand>
</feature>
<keyword evidence="6 12" id="KW-0378">Hydrolase</keyword>
<dbReference type="GO" id="GO:0000050">
    <property type="term" value="P:urea cycle"/>
    <property type="evidence" value="ECO:0007669"/>
    <property type="project" value="UniProtKB-UniPathway"/>
</dbReference>
<proteinExistence type="inferred from homology"/>
<evidence type="ECO:0000256" key="4">
    <source>
        <dbReference type="ARBA" id="ARBA00022503"/>
    </source>
</evidence>
<evidence type="ECO:0000256" key="1">
    <source>
        <dbReference type="ARBA" id="ARBA00005098"/>
    </source>
</evidence>
<dbReference type="CDD" id="cd09989">
    <property type="entry name" value="Arginase"/>
    <property type="match status" value="1"/>
</dbReference>
<dbReference type="Proteomes" id="UP000199017">
    <property type="component" value="Unassembled WGS sequence"/>
</dbReference>
<protein>
    <recommendedName>
        <fullName evidence="3 9">Arginase</fullName>
        <ecNumber evidence="2 9">3.5.3.1</ecNumber>
    </recommendedName>
</protein>
<feature type="binding site" evidence="10">
    <location>
        <position position="127"/>
    </location>
    <ligand>
        <name>Mn(2+)</name>
        <dbReference type="ChEBI" id="CHEBI:29035"/>
        <label>1</label>
    </ligand>
</feature>
<evidence type="ECO:0000256" key="9">
    <source>
        <dbReference type="NCBIfam" id="TIGR01229"/>
    </source>
</evidence>
<keyword evidence="15" id="KW-1185">Reference proteome</keyword>
<dbReference type="AlphaFoldDB" id="A0A1G8KDS3"/>
<keyword evidence="5 10" id="KW-0479">Metal-binding</keyword>
<evidence type="ECO:0000256" key="8">
    <source>
        <dbReference type="ARBA" id="ARBA00047391"/>
    </source>
</evidence>
<evidence type="ECO:0000256" key="12">
    <source>
        <dbReference type="RuleBase" id="RU003684"/>
    </source>
</evidence>
<keyword evidence="7 10" id="KW-0464">Manganese</keyword>
<comment type="cofactor">
    <cofactor evidence="10 13">
        <name>Mn(2+)</name>
        <dbReference type="ChEBI" id="CHEBI:29035"/>
    </cofactor>
    <text evidence="10 13">Binds 2 manganese ions per subunit.</text>
</comment>
<dbReference type="STRING" id="930129.SAMN05216352_107182"/>
<dbReference type="PANTHER" id="PTHR43782:SF3">
    <property type="entry name" value="ARGINASE"/>
    <property type="match status" value="1"/>
</dbReference>
<evidence type="ECO:0000256" key="13">
    <source>
        <dbReference type="RuleBase" id="RU361159"/>
    </source>
</evidence>
<evidence type="ECO:0000256" key="7">
    <source>
        <dbReference type="ARBA" id="ARBA00023211"/>
    </source>
</evidence>
<comment type="similarity">
    <text evidence="11 12">Belongs to the arginase family.</text>
</comment>
<dbReference type="EC" id="3.5.3.1" evidence="2 9"/>
<keyword evidence="4 13" id="KW-0056">Arginine metabolism</keyword>
<dbReference type="PROSITE" id="PS01053">
    <property type="entry name" value="ARGINASE_1"/>
    <property type="match status" value="1"/>
</dbReference>
<evidence type="ECO:0000256" key="11">
    <source>
        <dbReference type="PROSITE-ProRule" id="PRU00742"/>
    </source>
</evidence>
<feature type="binding site" evidence="10">
    <location>
        <position position="123"/>
    </location>
    <ligand>
        <name>Mn(2+)</name>
        <dbReference type="ChEBI" id="CHEBI:29035"/>
        <label>1</label>
    </ligand>
</feature>
<organism evidence="14 15">
    <name type="scientific">Alteribacillus bidgolensis</name>
    <dbReference type="NCBI Taxonomy" id="930129"/>
    <lineage>
        <taxon>Bacteria</taxon>
        <taxon>Bacillati</taxon>
        <taxon>Bacillota</taxon>
        <taxon>Bacilli</taxon>
        <taxon>Bacillales</taxon>
        <taxon>Bacillaceae</taxon>
        <taxon>Alteribacillus</taxon>
    </lineage>
</organism>
<dbReference type="PIRSF" id="PIRSF036979">
    <property type="entry name" value="Arginase"/>
    <property type="match status" value="1"/>
</dbReference>
<feature type="binding site" evidence="10">
    <location>
        <position position="229"/>
    </location>
    <ligand>
        <name>Mn(2+)</name>
        <dbReference type="ChEBI" id="CHEBI:29035"/>
        <label>1</label>
    </ligand>
</feature>
<sequence>MSMPKNISIIGVPMDLGQIRRGVDMGPSAVRYAGLSEQVEELGYKVNDKGNIPVERPASSLQGEGLTNLQAIIQASTHLAAVFSEIKQAGDFPLVLGGDHSVSIGSVAAAGMHDENLGLIWYDAHPDLNTEETSPSGNIHGMPLAVSLGIGNQQLTSIGQKLPKVKPENIVIVGARSIDEGEKECIKKHGIKTFTMHDIDRLGMTRVMEKTIEYLKNKTSNVHLSFDLDSIDPQDAPGVGTPVLGGISYRESHLAFEMLSEADIITSADIVEVNPILDQKNQTAHVAVELITSLFGKKLLYSPSPEDKKIMGVEYGN</sequence>
<comment type="catalytic activity">
    <reaction evidence="8 13">
        <text>L-arginine + H2O = urea + L-ornithine</text>
        <dbReference type="Rhea" id="RHEA:20569"/>
        <dbReference type="ChEBI" id="CHEBI:15377"/>
        <dbReference type="ChEBI" id="CHEBI:16199"/>
        <dbReference type="ChEBI" id="CHEBI:32682"/>
        <dbReference type="ChEBI" id="CHEBI:46911"/>
        <dbReference type="EC" id="3.5.3.1"/>
    </reaction>
</comment>
<gene>
    <name evidence="14" type="ORF">SAMN05216352_107182</name>
</gene>
<evidence type="ECO:0000256" key="5">
    <source>
        <dbReference type="ARBA" id="ARBA00022723"/>
    </source>
</evidence>
<dbReference type="InterPro" id="IPR020855">
    <property type="entry name" value="Ureohydrolase_Mn_BS"/>
</dbReference>
<evidence type="ECO:0000256" key="6">
    <source>
        <dbReference type="ARBA" id="ARBA00022801"/>
    </source>
</evidence>
<evidence type="ECO:0000313" key="15">
    <source>
        <dbReference type="Proteomes" id="UP000199017"/>
    </source>
</evidence>
<dbReference type="EMBL" id="FNDU01000007">
    <property type="protein sequence ID" value="SDI41565.1"/>
    <property type="molecule type" value="Genomic_DNA"/>
</dbReference>
<dbReference type="Pfam" id="PF00491">
    <property type="entry name" value="Arginase"/>
    <property type="match status" value="1"/>
</dbReference>